<dbReference type="InterPro" id="IPR005573">
    <property type="entry name" value="Anti-sigma_E_RseA_C"/>
</dbReference>
<keyword evidence="6 7" id="KW-0472">Membrane</keyword>
<keyword evidence="7" id="KW-0997">Cell inner membrane</keyword>
<dbReference type="InterPro" id="IPR036147">
    <property type="entry name" value="Anti-sigma_E_RseA_N_sf"/>
</dbReference>
<feature type="compositionally biased region" description="Polar residues" evidence="8">
    <location>
        <begin position="178"/>
        <end position="187"/>
    </location>
</feature>
<evidence type="ECO:0000313" key="12">
    <source>
        <dbReference type="Proteomes" id="UP000006251"/>
    </source>
</evidence>
<keyword evidence="3 7" id="KW-1003">Cell membrane</keyword>
<dbReference type="EMBL" id="BAEQ01000019">
    <property type="protein sequence ID" value="GAC28054.1"/>
    <property type="molecule type" value="Genomic_DNA"/>
</dbReference>
<comment type="subunit">
    <text evidence="7">Interacts 1:1 with ECF RNA polymerase sigma-E (RpoE); this inhibits the interaction of sigma-E with the RNA polymerase catalytic core and leads to a decreased expression of sigma-E-regulated genes. Interacts with RseB.</text>
</comment>
<reference evidence="12" key="1">
    <citation type="journal article" date="2014" name="Environ. Microbiol.">
        <title>Comparative genomics of the marine bacterial genus Glaciecola reveals the high degree of genomic diversity and genomic characteristic for cold adaptation.</title>
        <authorList>
            <person name="Qin Q.L."/>
            <person name="Xie B.B."/>
            <person name="Yu Y."/>
            <person name="Shu Y.L."/>
            <person name="Rong J.C."/>
            <person name="Zhang Y.J."/>
            <person name="Zhao D.L."/>
            <person name="Chen X.L."/>
            <person name="Zhang X.Y."/>
            <person name="Chen B."/>
            <person name="Zhou B.C."/>
            <person name="Zhang Y.Z."/>
        </authorList>
    </citation>
    <scope>NUCLEOTIDE SEQUENCE [LARGE SCALE GENOMIC DNA]</scope>
    <source>
        <strain evidence="12">ACAM 615</strain>
    </source>
</reference>
<sequence length="198" mass="22007">MTQQLEKLSAFVDGEHHDPDIAKSLTQDPGLADKWKRYHLVRDCIRREMSADIHFDISAEIAKKLENELPMIAPTRTWQELPIVANVIPLIKQSGQLAVAACATAVMIFSYQSYNQPEETLPFLTAPTEFGPQGGLAPVSLSRNQGVDREGMAIVLEQQRQINAIIEDHQRQLKLKNAGQSKISQTPEAEPSADPAQK</sequence>
<dbReference type="Proteomes" id="UP000006251">
    <property type="component" value="Unassembled WGS sequence"/>
</dbReference>
<keyword evidence="5" id="KW-1133">Transmembrane helix</keyword>
<keyword evidence="12" id="KW-1185">Reference proteome</keyword>
<feature type="domain" description="Anti sigma-E protein RseA N-terminal" evidence="9">
    <location>
        <begin position="4"/>
        <end position="75"/>
    </location>
</feature>
<evidence type="ECO:0000259" key="9">
    <source>
        <dbReference type="Pfam" id="PF03872"/>
    </source>
</evidence>
<comment type="subcellular location">
    <subcellularLocation>
        <location evidence="7">Cell inner membrane</location>
    </subcellularLocation>
    <subcellularLocation>
        <location evidence="1">Cell membrane</location>
        <topology evidence="1">Single-pass membrane protein</topology>
    </subcellularLocation>
</comment>
<dbReference type="Gene3D" id="1.10.10.880">
    <property type="entry name" value="Anti sigma-E protein RseA, N-terminal domain"/>
    <property type="match status" value="1"/>
</dbReference>
<protein>
    <recommendedName>
        <fullName evidence="7">Anti-sigma-E factor RseA</fullName>
    </recommendedName>
    <alternativeName>
        <fullName evidence="7">Regulator of SigE</fullName>
    </alternativeName>
    <alternativeName>
        <fullName evidence="7">Sigma-E anti-sigma factor RseA</fullName>
    </alternativeName>
    <alternativeName>
        <fullName evidence="7">Sigma-E factor negative regulatory protein</fullName>
    </alternativeName>
</protein>
<organism evidence="11 12">
    <name type="scientific">Brumicola pallidula DSM 14239 = ACAM 615</name>
    <dbReference type="NCBI Taxonomy" id="1121922"/>
    <lineage>
        <taxon>Bacteria</taxon>
        <taxon>Pseudomonadati</taxon>
        <taxon>Pseudomonadota</taxon>
        <taxon>Gammaproteobacteria</taxon>
        <taxon>Alteromonadales</taxon>
        <taxon>Alteromonadaceae</taxon>
        <taxon>Brumicola</taxon>
    </lineage>
</organism>
<comment type="caution">
    <text evidence="11">The sequence shown here is derived from an EMBL/GenBank/DDBJ whole genome shotgun (WGS) entry which is preliminary data.</text>
</comment>
<evidence type="ECO:0000256" key="8">
    <source>
        <dbReference type="SAM" id="MobiDB-lite"/>
    </source>
</evidence>
<accession>K6Y5J4</accession>
<gene>
    <name evidence="11" type="primary">rseA</name>
    <name evidence="11" type="ORF">GPAL_1176</name>
</gene>
<dbReference type="GO" id="GO:0016989">
    <property type="term" value="F:sigma factor antagonist activity"/>
    <property type="evidence" value="ECO:0007669"/>
    <property type="project" value="InterPro"/>
</dbReference>
<evidence type="ECO:0000256" key="2">
    <source>
        <dbReference type="ARBA" id="ARBA00005837"/>
    </source>
</evidence>
<feature type="domain" description="Anti sigma-E protein RseA C-terminal" evidence="10">
    <location>
        <begin position="134"/>
        <end position="175"/>
    </location>
</feature>
<dbReference type="Pfam" id="PF03873">
    <property type="entry name" value="RseA_C"/>
    <property type="match status" value="1"/>
</dbReference>
<dbReference type="PIRSF" id="PIRSF016938">
    <property type="entry name" value="RseA"/>
    <property type="match status" value="1"/>
</dbReference>
<comment type="similarity">
    <text evidence="2 7">Belongs to the RseA family.</text>
</comment>
<keyword evidence="4" id="KW-0812">Transmembrane</keyword>
<dbReference type="InterPro" id="IPR052383">
    <property type="entry name" value="Anti-sigma-E_RseA-like"/>
</dbReference>
<dbReference type="AlphaFoldDB" id="K6Y5J4"/>
<evidence type="ECO:0000256" key="3">
    <source>
        <dbReference type="ARBA" id="ARBA00022475"/>
    </source>
</evidence>
<evidence type="ECO:0000313" key="11">
    <source>
        <dbReference type="EMBL" id="GAC28054.1"/>
    </source>
</evidence>
<dbReference type="OrthoDB" id="6194196at2"/>
<feature type="region of interest" description="Disordered" evidence="8">
    <location>
        <begin position="176"/>
        <end position="198"/>
    </location>
</feature>
<evidence type="ECO:0000256" key="1">
    <source>
        <dbReference type="ARBA" id="ARBA00004162"/>
    </source>
</evidence>
<proteinExistence type="inferred from homology"/>
<comment type="function">
    <text evidence="7">An anti-sigma factor for extracytoplasmic function (ECF) sigma factor sigma-E (RpoE). ECF sigma factors are held in an inactive form by an anti-sigma factor until released by regulated intramembrane proteolysis (RIP). RIP occurs when an extracytoplasmic signal triggers a concerted proteolytic cascade to transmit information and elicit cellular responses. The membrane-spanning regulatory substrate protein is first cut periplasmically (site-1 protease, S1P, DegS), then within the membrane itself (site-2 protease, S2P, RseP), while cytoplasmic proteases finish degrading the anti-sigma factor, liberating sigma-E.</text>
</comment>
<dbReference type="PANTHER" id="PTHR38104:SF1">
    <property type="entry name" value="ANTI-SIGMA-E FACTOR RSEA"/>
    <property type="match status" value="1"/>
</dbReference>
<dbReference type="RefSeq" id="WP_006009936.1">
    <property type="nucleotide sequence ID" value="NZ_BAEQ01000019.1"/>
</dbReference>
<dbReference type="PANTHER" id="PTHR38104">
    <property type="match status" value="1"/>
</dbReference>
<evidence type="ECO:0000256" key="6">
    <source>
        <dbReference type="ARBA" id="ARBA00023136"/>
    </source>
</evidence>
<evidence type="ECO:0000259" key="10">
    <source>
        <dbReference type="Pfam" id="PF03873"/>
    </source>
</evidence>
<evidence type="ECO:0000256" key="7">
    <source>
        <dbReference type="PIRNR" id="PIRNR016938"/>
    </source>
</evidence>
<dbReference type="InterPro" id="IPR005572">
    <property type="entry name" value="Anti-sigma_E_RseA_N"/>
</dbReference>
<evidence type="ECO:0000256" key="5">
    <source>
        <dbReference type="ARBA" id="ARBA00022989"/>
    </source>
</evidence>
<evidence type="ECO:0000256" key="4">
    <source>
        <dbReference type="ARBA" id="ARBA00022692"/>
    </source>
</evidence>
<dbReference type="STRING" id="1121922.GCA_000428905_01610"/>
<dbReference type="CDD" id="cd16328">
    <property type="entry name" value="RseA_N"/>
    <property type="match status" value="1"/>
</dbReference>
<name>K6Y5J4_9ALTE</name>
<dbReference type="Pfam" id="PF03872">
    <property type="entry name" value="RseA_N"/>
    <property type="match status" value="1"/>
</dbReference>
<dbReference type="InterPro" id="IPR026279">
    <property type="entry name" value="RseA"/>
</dbReference>
<dbReference type="GO" id="GO:0005886">
    <property type="term" value="C:plasma membrane"/>
    <property type="evidence" value="ECO:0007669"/>
    <property type="project" value="UniProtKB-SubCell"/>
</dbReference>
<dbReference type="SUPFAM" id="SSF89069">
    <property type="entry name" value="N-terminal, cytoplasmic domain of anti-sigmaE factor RseA"/>
    <property type="match status" value="1"/>
</dbReference>